<dbReference type="Pfam" id="PF00175">
    <property type="entry name" value="NAD_binding_1"/>
    <property type="match status" value="1"/>
</dbReference>
<feature type="domain" description="FAD-binding FR-type" evidence="10">
    <location>
        <begin position="1"/>
        <end position="103"/>
    </location>
</feature>
<dbReference type="InterPro" id="IPR008333">
    <property type="entry name" value="Cbr1-like_FAD-bd_dom"/>
</dbReference>
<dbReference type="InterPro" id="IPR001709">
    <property type="entry name" value="Flavoprot_Pyr_Nucl_cyt_Rdtase"/>
</dbReference>
<evidence type="ECO:0000259" key="10">
    <source>
        <dbReference type="PROSITE" id="PS51384"/>
    </source>
</evidence>
<dbReference type="Pfam" id="PF00111">
    <property type="entry name" value="Fer2"/>
    <property type="match status" value="1"/>
</dbReference>
<keyword evidence="6" id="KW-0560">Oxidoreductase</keyword>
<dbReference type="PROSITE" id="PS51384">
    <property type="entry name" value="FAD_FR"/>
    <property type="match status" value="1"/>
</dbReference>
<organism evidence="11 12">
    <name type="scientific">Pseudochryseolinea flava</name>
    <dbReference type="NCBI Taxonomy" id="2059302"/>
    <lineage>
        <taxon>Bacteria</taxon>
        <taxon>Pseudomonadati</taxon>
        <taxon>Bacteroidota</taxon>
        <taxon>Cytophagia</taxon>
        <taxon>Cytophagales</taxon>
        <taxon>Fulvivirgaceae</taxon>
        <taxon>Pseudochryseolinea</taxon>
    </lineage>
</organism>
<evidence type="ECO:0000256" key="1">
    <source>
        <dbReference type="ARBA" id="ARBA00001974"/>
    </source>
</evidence>
<keyword evidence="5" id="KW-0274">FAD</keyword>
<dbReference type="InterPro" id="IPR036010">
    <property type="entry name" value="2Fe-2S_ferredoxin-like_sf"/>
</dbReference>
<dbReference type="Proteomes" id="UP000251889">
    <property type="component" value="Unassembled WGS sequence"/>
</dbReference>
<dbReference type="Pfam" id="PF00970">
    <property type="entry name" value="FAD_binding_6"/>
    <property type="match status" value="1"/>
</dbReference>
<evidence type="ECO:0000313" key="12">
    <source>
        <dbReference type="Proteomes" id="UP000251889"/>
    </source>
</evidence>
<dbReference type="CDD" id="cd00207">
    <property type="entry name" value="fer2"/>
    <property type="match status" value="1"/>
</dbReference>
<dbReference type="PROSITE" id="PS00197">
    <property type="entry name" value="2FE2S_FER_1"/>
    <property type="match status" value="1"/>
</dbReference>
<sequence>MELISLLVTAITTEAFDTKSFVLKPVGNHDVTYEPGQFLTLVFSATVDARRSYSISSASFLGEPLTITVKRIDNGAFSRFLFDTCKVGDTLQSIGVSGFFLLPKPVESHQQFFFLAAGSGITPVLPMIKTLLHQTSNTIYLLYSNKSEETIVFKSALQSLKRDFPSRFHVTWLNSNSKNLLQARLTKIFLTDFVKQHVNIEKSSALFYLCGPKDYMQMATITLLTTGIPSANIRKEIFDTTKVNVRELPPDTDAHYVTLIQNGKRYKFTAQYPETILVAAKREGLILPYSCEAGKCGTCAATCSSGRVWMSYNEVLVERELQKGRVLTCTGYAVAGDVTIDYDA</sequence>
<dbReference type="InterPro" id="IPR001041">
    <property type="entry name" value="2Fe-2S_ferredoxin-type"/>
</dbReference>
<dbReference type="GO" id="GO:0050660">
    <property type="term" value="F:flavin adenine dinucleotide binding"/>
    <property type="evidence" value="ECO:0007669"/>
    <property type="project" value="TreeGrafter"/>
</dbReference>
<evidence type="ECO:0000256" key="6">
    <source>
        <dbReference type="ARBA" id="ARBA00023002"/>
    </source>
</evidence>
<dbReference type="PROSITE" id="PS51085">
    <property type="entry name" value="2FE2S_FER_2"/>
    <property type="match status" value="1"/>
</dbReference>
<dbReference type="PRINTS" id="PR00371">
    <property type="entry name" value="FPNCR"/>
</dbReference>
<dbReference type="InterPro" id="IPR050415">
    <property type="entry name" value="MRET"/>
</dbReference>
<evidence type="ECO:0000256" key="7">
    <source>
        <dbReference type="ARBA" id="ARBA00023004"/>
    </source>
</evidence>
<dbReference type="Gene3D" id="3.10.20.30">
    <property type="match status" value="1"/>
</dbReference>
<dbReference type="RefSeq" id="WP_112749364.1">
    <property type="nucleotide sequence ID" value="NZ_QMFY01000017.1"/>
</dbReference>
<reference evidence="11 12" key="1">
    <citation type="submission" date="2018-06" db="EMBL/GenBank/DDBJ databases">
        <title>Chryseolinea flavus sp. nov., a member of the phylum Bacteroidetes isolated from soil.</title>
        <authorList>
            <person name="Li Y."/>
            <person name="Wang J."/>
        </authorList>
    </citation>
    <scope>NUCLEOTIDE SEQUENCE [LARGE SCALE GENOMIC DNA]</scope>
    <source>
        <strain evidence="11 12">SDU1-6</strain>
    </source>
</reference>
<dbReference type="InterPro" id="IPR017938">
    <property type="entry name" value="Riboflavin_synthase-like_b-brl"/>
</dbReference>
<dbReference type="SUPFAM" id="SSF52343">
    <property type="entry name" value="Ferredoxin reductase-like, C-terminal NADP-linked domain"/>
    <property type="match status" value="1"/>
</dbReference>
<gene>
    <name evidence="11" type="ORF">DQQ10_23385</name>
</gene>
<dbReference type="PANTHER" id="PTHR47354:SF8">
    <property type="entry name" value="1,2-PHENYLACETYL-COA EPOXIDASE, SUBUNIT E"/>
    <property type="match status" value="1"/>
</dbReference>
<dbReference type="PRINTS" id="PR00410">
    <property type="entry name" value="PHEHYDRXLASE"/>
</dbReference>
<dbReference type="SUPFAM" id="SSF63380">
    <property type="entry name" value="Riboflavin synthase domain-like"/>
    <property type="match status" value="1"/>
</dbReference>
<dbReference type="Gene3D" id="3.40.50.80">
    <property type="entry name" value="Nucleotide-binding domain of ferredoxin-NADP reductase (FNR) module"/>
    <property type="match status" value="1"/>
</dbReference>
<evidence type="ECO:0000256" key="8">
    <source>
        <dbReference type="ARBA" id="ARBA00023014"/>
    </source>
</evidence>
<dbReference type="InterPro" id="IPR001433">
    <property type="entry name" value="OxRdtase_FAD/NAD-bd"/>
</dbReference>
<keyword evidence="7" id="KW-0408">Iron</keyword>
<dbReference type="InterPro" id="IPR012675">
    <property type="entry name" value="Beta-grasp_dom_sf"/>
</dbReference>
<dbReference type="InterPro" id="IPR006058">
    <property type="entry name" value="2Fe2S_fd_BS"/>
</dbReference>
<evidence type="ECO:0000256" key="2">
    <source>
        <dbReference type="ARBA" id="ARBA00022630"/>
    </source>
</evidence>
<keyword evidence="8" id="KW-0411">Iron-sulfur</keyword>
<dbReference type="GO" id="GO:0016491">
    <property type="term" value="F:oxidoreductase activity"/>
    <property type="evidence" value="ECO:0007669"/>
    <property type="project" value="UniProtKB-KW"/>
</dbReference>
<evidence type="ECO:0000256" key="4">
    <source>
        <dbReference type="ARBA" id="ARBA00022723"/>
    </source>
</evidence>
<dbReference type="OrthoDB" id="9789468at2"/>
<dbReference type="GO" id="GO:0051537">
    <property type="term" value="F:2 iron, 2 sulfur cluster binding"/>
    <property type="evidence" value="ECO:0007669"/>
    <property type="project" value="UniProtKB-KW"/>
</dbReference>
<dbReference type="GO" id="GO:0046872">
    <property type="term" value="F:metal ion binding"/>
    <property type="evidence" value="ECO:0007669"/>
    <property type="project" value="UniProtKB-KW"/>
</dbReference>
<comment type="caution">
    <text evidence="11">The sequence shown here is derived from an EMBL/GenBank/DDBJ whole genome shotgun (WGS) entry which is preliminary data.</text>
</comment>
<evidence type="ECO:0000259" key="9">
    <source>
        <dbReference type="PROSITE" id="PS51085"/>
    </source>
</evidence>
<evidence type="ECO:0008006" key="13">
    <source>
        <dbReference type="Google" id="ProtNLM"/>
    </source>
</evidence>
<dbReference type="PANTHER" id="PTHR47354">
    <property type="entry name" value="NADH OXIDOREDUCTASE HCR"/>
    <property type="match status" value="1"/>
</dbReference>
<dbReference type="AlphaFoldDB" id="A0A364XWA3"/>
<proteinExistence type="predicted"/>
<keyword evidence="3" id="KW-0001">2Fe-2S</keyword>
<comment type="cofactor">
    <cofactor evidence="1">
        <name>FAD</name>
        <dbReference type="ChEBI" id="CHEBI:57692"/>
    </cofactor>
</comment>
<dbReference type="EMBL" id="QMFY01000017">
    <property type="protein sequence ID" value="RAV98471.1"/>
    <property type="molecule type" value="Genomic_DNA"/>
</dbReference>
<dbReference type="CDD" id="cd06214">
    <property type="entry name" value="PA_degradation_oxidoreductase_like"/>
    <property type="match status" value="1"/>
</dbReference>
<dbReference type="InterPro" id="IPR039261">
    <property type="entry name" value="FNR_nucleotide-bd"/>
</dbReference>
<evidence type="ECO:0000256" key="5">
    <source>
        <dbReference type="ARBA" id="ARBA00022827"/>
    </source>
</evidence>
<accession>A0A364XWA3</accession>
<name>A0A364XWA3_9BACT</name>
<protein>
    <recommendedName>
        <fullName evidence="13">Ring-1,2-phenylacetyl-CoA epoxidase subunit PaaE</fullName>
    </recommendedName>
</protein>
<dbReference type="Gene3D" id="2.40.30.10">
    <property type="entry name" value="Translation factors"/>
    <property type="match status" value="1"/>
</dbReference>
<keyword evidence="4" id="KW-0479">Metal-binding</keyword>
<evidence type="ECO:0000256" key="3">
    <source>
        <dbReference type="ARBA" id="ARBA00022714"/>
    </source>
</evidence>
<feature type="domain" description="2Fe-2S ferredoxin-type" evidence="9">
    <location>
        <begin position="255"/>
        <end position="344"/>
    </location>
</feature>
<keyword evidence="2" id="KW-0285">Flavoprotein</keyword>
<dbReference type="InterPro" id="IPR017927">
    <property type="entry name" value="FAD-bd_FR_type"/>
</dbReference>
<evidence type="ECO:0000313" key="11">
    <source>
        <dbReference type="EMBL" id="RAV98471.1"/>
    </source>
</evidence>
<keyword evidence="12" id="KW-1185">Reference proteome</keyword>
<dbReference type="SUPFAM" id="SSF54292">
    <property type="entry name" value="2Fe-2S ferredoxin-like"/>
    <property type="match status" value="1"/>
</dbReference>